<dbReference type="GO" id="GO:0003735">
    <property type="term" value="F:structural constituent of ribosome"/>
    <property type="evidence" value="ECO:0007669"/>
    <property type="project" value="InterPro"/>
</dbReference>
<comment type="similarity">
    <text evidence="1 4">Belongs to the eukaryotic ribosomal protein eL20 family.</text>
</comment>
<dbReference type="PIRSF" id="PIRSF002190">
    <property type="entry name" value="Ribosomal_L18a"/>
    <property type="match status" value="1"/>
</dbReference>
<gene>
    <name evidence="6" type="ORF">GpartN1_g3630.t1</name>
</gene>
<evidence type="ECO:0000313" key="7">
    <source>
        <dbReference type="Proteomes" id="UP001061958"/>
    </source>
</evidence>
<dbReference type="FunFam" id="3.10.20.10:FF:000001">
    <property type="entry name" value="60S ribosomal protein L18a"/>
    <property type="match status" value="1"/>
</dbReference>
<protein>
    <recommendedName>
        <fullName evidence="4">60S ribosomal protein L18a</fullName>
    </recommendedName>
</protein>
<keyword evidence="3 4" id="KW-0687">Ribonucleoprotein</keyword>
<sequence>MKSWLHQYSIVGRKLPTQEEPEPPIYRLKIFAPNVVNAKSRFWYFLRKLKRVKKSSGEILNISEILEKKSTQVKNYGIWIRYKSRSDTINMYREYRDVTVNGAVEQMYKDMSGRHRARWSSIWVLKALPVAAKDCRRSKITQFHDSKIKFALPHMCPRAPQKKYNTPFKAQRPTTIVQ</sequence>
<dbReference type="HAMAP" id="MF_00273">
    <property type="entry name" value="Ribosomal_eL20"/>
    <property type="match status" value="1"/>
</dbReference>
<organism evidence="6 7">
    <name type="scientific">Galdieria partita</name>
    <dbReference type="NCBI Taxonomy" id="83374"/>
    <lineage>
        <taxon>Eukaryota</taxon>
        <taxon>Rhodophyta</taxon>
        <taxon>Bangiophyceae</taxon>
        <taxon>Galdieriales</taxon>
        <taxon>Galdieriaceae</taxon>
        <taxon>Galdieria</taxon>
    </lineage>
</organism>
<reference evidence="6" key="1">
    <citation type="journal article" date="2022" name="Proc. Natl. Acad. Sci. U.S.A.">
        <title>Life cycle and functional genomics of the unicellular red alga Galdieria for elucidating algal and plant evolution and industrial use.</title>
        <authorList>
            <person name="Hirooka S."/>
            <person name="Itabashi T."/>
            <person name="Ichinose T.M."/>
            <person name="Onuma R."/>
            <person name="Fujiwara T."/>
            <person name="Yamashita S."/>
            <person name="Jong L.W."/>
            <person name="Tomita R."/>
            <person name="Iwane A.H."/>
            <person name="Miyagishima S.Y."/>
        </authorList>
    </citation>
    <scope>NUCLEOTIDE SEQUENCE</scope>
    <source>
        <strain evidence="6">NBRC 102759</strain>
    </source>
</reference>
<dbReference type="FunFam" id="3.10.20.10:FF:000002">
    <property type="entry name" value="60S ribosomal protein L18a"/>
    <property type="match status" value="1"/>
</dbReference>
<keyword evidence="2 4" id="KW-0689">Ribosomal protein</keyword>
<dbReference type="Proteomes" id="UP001061958">
    <property type="component" value="Unassembled WGS sequence"/>
</dbReference>
<dbReference type="Gene3D" id="3.10.20.10">
    <property type="match status" value="2"/>
</dbReference>
<keyword evidence="7" id="KW-1185">Reference proteome</keyword>
<evidence type="ECO:0000313" key="6">
    <source>
        <dbReference type="EMBL" id="GJQ11839.1"/>
    </source>
</evidence>
<dbReference type="GO" id="GO:0005840">
    <property type="term" value="C:ribosome"/>
    <property type="evidence" value="ECO:0007669"/>
    <property type="project" value="UniProtKB-KW"/>
</dbReference>
<reference evidence="6" key="2">
    <citation type="submission" date="2022-01" db="EMBL/GenBank/DDBJ databases">
        <authorList>
            <person name="Hirooka S."/>
            <person name="Miyagishima S.Y."/>
        </authorList>
    </citation>
    <scope>NUCLEOTIDE SEQUENCE</scope>
    <source>
        <strain evidence="6">NBRC 102759</strain>
    </source>
</reference>
<evidence type="ECO:0000256" key="1">
    <source>
        <dbReference type="ARBA" id="ARBA00009362"/>
    </source>
</evidence>
<name>A0A9C7PX68_9RHOD</name>
<dbReference type="OrthoDB" id="1294322at2759"/>
<accession>A0A9C7PX68</accession>
<dbReference type="SUPFAM" id="SSF160374">
    <property type="entry name" value="RplX-like"/>
    <property type="match status" value="1"/>
</dbReference>
<dbReference type="InterPro" id="IPR021138">
    <property type="entry name" value="Ribosomal_eL20_eukaryotes"/>
</dbReference>
<feature type="domain" description="Large ribosomal subunit protein eL20" evidence="5">
    <location>
        <begin position="5"/>
        <end position="126"/>
    </location>
</feature>
<evidence type="ECO:0000256" key="3">
    <source>
        <dbReference type="ARBA" id="ARBA00023274"/>
    </source>
</evidence>
<dbReference type="InterPro" id="IPR023573">
    <property type="entry name" value="Ribosomal_eL20_dom"/>
</dbReference>
<dbReference type="AlphaFoldDB" id="A0A9C7PX68"/>
<proteinExistence type="inferred from homology"/>
<dbReference type="EMBL" id="BQMJ01000028">
    <property type="protein sequence ID" value="GJQ11839.1"/>
    <property type="molecule type" value="Genomic_DNA"/>
</dbReference>
<dbReference type="GO" id="GO:0006412">
    <property type="term" value="P:translation"/>
    <property type="evidence" value="ECO:0007669"/>
    <property type="project" value="InterPro"/>
</dbReference>
<evidence type="ECO:0000256" key="2">
    <source>
        <dbReference type="ARBA" id="ARBA00022980"/>
    </source>
</evidence>
<evidence type="ECO:0000259" key="5">
    <source>
        <dbReference type="Pfam" id="PF01775"/>
    </source>
</evidence>
<dbReference type="GO" id="GO:1990904">
    <property type="term" value="C:ribonucleoprotein complex"/>
    <property type="evidence" value="ECO:0007669"/>
    <property type="project" value="UniProtKB-KW"/>
</dbReference>
<dbReference type="InterPro" id="IPR028877">
    <property type="entry name" value="Ribosomal_eL20"/>
</dbReference>
<dbReference type="Pfam" id="PF01775">
    <property type="entry name" value="Ribosomal_L18A"/>
    <property type="match status" value="1"/>
</dbReference>
<dbReference type="PANTHER" id="PTHR10052">
    <property type="entry name" value="60S RIBOSOMAL PROTEIN L18A"/>
    <property type="match status" value="1"/>
</dbReference>
<comment type="caution">
    <text evidence="6">The sequence shown here is derived from an EMBL/GenBank/DDBJ whole genome shotgun (WGS) entry which is preliminary data.</text>
</comment>
<evidence type="ECO:0000256" key="4">
    <source>
        <dbReference type="PIRNR" id="PIRNR002190"/>
    </source>
</evidence>